<feature type="modified residue" description="4-aspartylphosphate" evidence="4">
    <location>
        <position position="55"/>
    </location>
</feature>
<dbReference type="SUPFAM" id="SSF46689">
    <property type="entry name" value="Homeodomain-like"/>
    <property type="match status" value="2"/>
</dbReference>
<dbReference type="PROSITE" id="PS00041">
    <property type="entry name" value="HTH_ARAC_FAMILY_1"/>
    <property type="match status" value="1"/>
</dbReference>
<dbReference type="SMART" id="SM00342">
    <property type="entry name" value="HTH_ARAC"/>
    <property type="match status" value="1"/>
</dbReference>
<dbReference type="PROSITE" id="PS01124">
    <property type="entry name" value="HTH_ARAC_FAMILY_2"/>
    <property type="match status" value="1"/>
</dbReference>
<dbReference type="PANTHER" id="PTHR43280:SF2">
    <property type="entry name" value="HTH-TYPE TRANSCRIPTIONAL REGULATOR EXSA"/>
    <property type="match status" value="1"/>
</dbReference>
<dbReference type="InterPro" id="IPR018060">
    <property type="entry name" value="HTH_AraC"/>
</dbReference>
<reference evidence="7 8" key="1">
    <citation type="submission" date="2014-08" db="EMBL/GenBank/DDBJ databases">
        <title>Comparative genomics of the Paenibacillus odorifer group.</title>
        <authorList>
            <person name="den Bakker H.C."/>
            <person name="Tsai Y.-C."/>
            <person name="Martin N."/>
            <person name="Korlach J."/>
            <person name="Wiedmann M."/>
        </authorList>
    </citation>
    <scope>NUCLEOTIDE SEQUENCE [LARGE SCALE GENOMIC DNA]</scope>
    <source>
        <strain evidence="7 8">DSM 14472</strain>
    </source>
</reference>
<dbReference type="RefSeq" id="WP_038698276.1">
    <property type="nucleotide sequence ID" value="NZ_CP009286.1"/>
</dbReference>
<evidence type="ECO:0000256" key="4">
    <source>
        <dbReference type="PROSITE-ProRule" id="PRU00169"/>
    </source>
</evidence>
<dbReference type="EMBL" id="CP009286">
    <property type="protein sequence ID" value="AIQ65319.1"/>
    <property type="molecule type" value="Genomic_DNA"/>
</dbReference>
<evidence type="ECO:0000259" key="6">
    <source>
        <dbReference type="PROSITE" id="PS50110"/>
    </source>
</evidence>
<name>A0A089N938_9BACL</name>
<dbReference type="GO" id="GO:0003700">
    <property type="term" value="F:DNA-binding transcription factor activity"/>
    <property type="evidence" value="ECO:0007669"/>
    <property type="project" value="InterPro"/>
</dbReference>
<keyword evidence="8" id="KW-1185">Reference proteome</keyword>
<organism evidence="7 8">
    <name type="scientific">Paenibacillus stellifer</name>
    <dbReference type="NCBI Taxonomy" id="169760"/>
    <lineage>
        <taxon>Bacteria</taxon>
        <taxon>Bacillati</taxon>
        <taxon>Bacillota</taxon>
        <taxon>Bacilli</taxon>
        <taxon>Bacillales</taxon>
        <taxon>Paenibacillaceae</taxon>
        <taxon>Paenibacillus</taxon>
    </lineage>
</organism>
<evidence type="ECO:0000256" key="1">
    <source>
        <dbReference type="ARBA" id="ARBA00023015"/>
    </source>
</evidence>
<dbReference type="PANTHER" id="PTHR43280">
    <property type="entry name" value="ARAC-FAMILY TRANSCRIPTIONAL REGULATOR"/>
    <property type="match status" value="1"/>
</dbReference>
<evidence type="ECO:0000259" key="5">
    <source>
        <dbReference type="PROSITE" id="PS01124"/>
    </source>
</evidence>
<dbReference type="SUPFAM" id="SSF52172">
    <property type="entry name" value="CheY-like"/>
    <property type="match status" value="1"/>
</dbReference>
<dbReference type="AlphaFoldDB" id="A0A089N938"/>
<evidence type="ECO:0000256" key="3">
    <source>
        <dbReference type="ARBA" id="ARBA00023163"/>
    </source>
</evidence>
<dbReference type="InterPro" id="IPR018062">
    <property type="entry name" value="HTH_AraC-typ_CS"/>
</dbReference>
<dbReference type="InterPro" id="IPR011006">
    <property type="entry name" value="CheY-like_superfamily"/>
</dbReference>
<dbReference type="InterPro" id="IPR009057">
    <property type="entry name" value="Homeodomain-like_sf"/>
</dbReference>
<keyword evidence="3" id="KW-0804">Transcription</keyword>
<feature type="domain" description="Response regulatory" evidence="6">
    <location>
        <begin position="3"/>
        <end position="120"/>
    </location>
</feature>
<dbReference type="InterPro" id="IPR001789">
    <property type="entry name" value="Sig_transdc_resp-reg_receiver"/>
</dbReference>
<dbReference type="SMART" id="SM00448">
    <property type="entry name" value="REC"/>
    <property type="match status" value="1"/>
</dbReference>
<dbReference type="KEGG" id="pste:PSTEL_21530"/>
<dbReference type="OrthoDB" id="1974963at2"/>
<protein>
    <submittedName>
        <fullName evidence="7">AraC family transcriptional regulator</fullName>
    </submittedName>
</protein>
<accession>A0A089N938</accession>
<dbReference type="STRING" id="169760.PSTEL_21530"/>
<dbReference type="GO" id="GO:0043565">
    <property type="term" value="F:sequence-specific DNA binding"/>
    <property type="evidence" value="ECO:0007669"/>
    <property type="project" value="InterPro"/>
</dbReference>
<gene>
    <name evidence="7" type="ORF">PSTEL_21530</name>
</gene>
<dbReference type="Gene3D" id="3.40.50.2300">
    <property type="match status" value="1"/>
</dbReference>
<evidence type="ECO:0000313" key="7">
    <source>
        <dbReference type="EMBL" id="AIQ65319.1"/>
    </source>
</evidence>
<dbReference type="Gene3D" id="1.10.10.60">
    <property type="entry name" value="Homeodomain-like"/>
    <property type="match status" value="2"/>
</dbReference>
<keyword evidence="2" id="KW-0238">DNA-binding</keyword>
<dbReference type="Proteomes" id="UP000029507">
    <property type="component" value="Chromosome"/>
</dbReference>
<feature type="domain" description="HTH araC/xylS-type" evidence="5">
    <location>
        <begin position="442"/>
        <end position="540"/>
    </location>
</feature>
<dbReference type="CDD" id="cd17536">
    <property type="entry name" value="REC_YesN-like"/>
    <property type="match status" value="1"/>
</dbReference>
<dbReference type="Pfam" id="PF00072">
    <property type="entry name" value="Response_reg"/>
    <property type="match status" value="1"/>
</dbReference>
<dbReference type="PROSITE" id="PS50110">
    <property type="entry name" value="RESPONSE_REGULATORY"/>
    <property type="match status" value="1"/>
</dbReference>
<dbReference type="GO" id="GO:0000160">
    <property type="term" value="P:phosphorelay signal transduction system"/>
    <property type="evidence" value="ECO:0007669"/>
    <property type="project" value="InterPro"/>
</dbReference>
<keyword evidence="1" id="KW-0805">Transcription regulation</keyword>
<proteinExistence type="predicted"/>
<evidence type="ECO:0000313" key="8">
    <source>
        <dbReference type="Proteomes" id="UP000029507"/>
    </source>
</evidence>
<keyword evidence="4" id="KW-0597">Phosphoprotein</keyword>
<dbReference type="HOGENOM" id="CLU_000445_5_0_9"/>
<sequence>MNQMLVVDDEQFAVEGIVHGRDWSLLGIGKVFTANGADEARKILTRERIDILICDIEMPDEDGLSLVGWVREHSPHTESLFLTCHTEFAYAKKAVSLGSFDYLLKPVDGEELSAAVTGMLQAIREKEEQQSYNEMYRKYRSLWQKEQPRRIERFWQDLLSRRILGFGDFLERELAEAGVGLGQDSRVLPVLISAQEWGKPLESRDQEIMDYAVKKAAEEVWLEGRRGEVVTDKSGVLFVLLYGESPAEGGEAAPPASCSVRELTEAGNRFYEACQDYFYCSVTCYIGGFRTLQALPGLCESLRAMERDTITRTPPVLLHVPRPQKTAAAGLPEEIHLSGLVAPMLNGERETVTRYIHDLVERMEERASLHGQHLESLHQDTLQIIYHFLQVKGISASDVPGFSAWASARVRGLRQYMHWAEGLAAAVMETAFEPEETDGVIQRSIRYIQQNVEEEISRESIADHVGLNPAYLSRLFKKETGQNLIDFLITAKMNRARDLLDTTVMTVSAVAQQVGYSNFSHFTKMFRKQFEVNPQEYRKVTKRMD</sequence>
<dbReference type="Pfam" id="PF12833">
    <property type="entry name" value="HTH_18"/>
    <property type="match status" value="1"/>
</dbReference>
<dbReference type="PRINTS" id="PR00032">
    <property type="entry name" value="HTHARAC"/>
</dbReference>
<evidence type="ECO:0000256" key="2">
    <source>
        <dbReference type="ARBA" id="ARBA00023125"/>
    </source>
</evidence>
<dbReference type="InterPro" id="IPR020449">
    <property type="entry name" value="Tscrpt_reg_AraC-type_HTH"/>
</dbReference>